<evidence type="ECO:0000313" key="3">
    <source>
        <dbReference type="Proteomes" id="UP000027937"/>
    </source>
</evidence>
<protein>
    <submittedName>
        <fullName evidence="2">Conserved phage protein</fullName>
    </submittedName>
</protein>
<keyword evidence="3" id="KW-1185">Reference proteome</keyword>
<keyword evidence="2" id="KW-0614">Plasmid</keyword>
<sequence>MREIKFRGYALEELIDSQWVNDGFGVSKVEYSDGTYSIYLITSHGEYIVDEKSVGQYTGLKDINGKEIYEGDIVEERYINPLTKDTIVKKFLIKYRKDCFIAESIGHSPFGDTWLSFIKEGKVIGNMYQNKIR</sequence>
<comment type="caution">
    <text evidence="2">The sequence shown here is derived from an EMBL/GenBank/DDBJ whole genome shotgun (WGS) entry which is preliminary data.</text>
</comment>
<dbReference type="Pfam" id="PF09643">
    <property type="entry name" value="YopX"/>
    <property type="match status" value="1"/>
</dbReference>
<evidence type="ECO:0000259" key="1">
    <source>
        <dbReference type="Pfam" id="PF09643"/>
    </source>
</evidence>
<dbReference type="EMBL" id="JENX01000125">
    <property type="protein sequence ID" value="KEI14089.1"/>
    <property type="molecule type" value="Genomic_DNA"/>
</dbReference>
<name>A0ABR4TE59_CLOHA</name>
<dbReference type="InterPro" id="IPR023385">
    <property type="entry name" value="YopX-like_C"/>
</dbReference>
<dbReference type="RefSeq" id="WP_039230618.1">
    <property type="nucleotide sequence ID" value="NZ_CM003349.1"/>
</dbReference>
<organism evidence="2 3">
    <name type="scientific">Clostridium haemolyticum NCTC 9693</name>
    <dbReference type="NCBI Taxonomy" id="1443114"/>
    <lineage>
        <taxon>Bacteria</taxon>
        <taxon>Bacillati</taxon>
        <taxon>Bacillota</taxon>
        <taxon>Clostridia</taxon>
        <taxon>Eubacteriales</taxon>
        <taxon>Clostridiaceae</taxon>
        <taxon>Clostridium</taxon>
    </lineage>
</organism>
<reference evidence="3" key="1">
    <citation type="journal article" date="2014" name="PLoS ONE">
        <title>Plasmidome interchange between Clostridium botulinum, Clostridium novyi and Clostridium haemolyticum converts strains of independent lineages into distinctly different pathogens.</title>
        <authorList>
            <person name="Skarin H."/>
            <person name="Segerman B."/>
        </authorList>
    </citation>
    <scope>NUCLEOTIDE SEQUENCE [LARGE SCALE GENOMIC DNA]</scope>
    <source>
        <strain evidence="3">NCTC 9693</strain>
    </source>
</reference>
<accession>A0ABR4TE59</accession>
<evidence type="ECO:0000313" key="2">
    <source>
        <dbReference type="EMBL" id="KEI14089.1"/>
    </source>
</evidence>
<dbReference type="SUPFAM" id="SSF159006">
    <property type="entry name" value="YopX-like"/>
    <property type="match status" value="1"/>
</dbReference>
<dbReference type="InterPro" id="IPR019096">
    <property type="entry name" value="YopX_protein"/>
</dbReference>
<geneLocation type="plasmid" evidence="2 3">
    <name>p1Ch9693</name>
</geneLocation>
<dbReference type="Proteomes" id="UP000027937">
    <property type="component" value="Plasmid p1Ch9693"/>
</dbReference>
<feature type="domain" description="YopX protein" evidence="1">
    <location>
        <begin position="28"/>
        <end position="130"/>
    </location>
</feature>
<dbReference type="Gene3D" id="2.30.30.290">
    <property type="entry name" value="YopX-like domains"/>
    <property type="match status" value="1"/>
</dbReference>
<proteinExistence type="predicted"/>
<gene>
    <name evidence="2" type="ORF">Z960_p0094</name>
</gene>